<proteinExistence type="predicted"/>
<dbReference type="EMBL" id="CDMW01000001">
    <property type="protein sequence ID" value="CEL90659.1"/>
    <property type="molecule type" value="Genomic_DNA"/>
</dbReference>
<gene>
    <name evidence="1" type="ORF">SSV_1365</name>
</gene>
<sequence>MNDKLAAAWQHFFEGQLNKAEELEQQLEKDSFSRWNLRAYLAVERQDYQNAFANLEIYLIQAQNDGDIENEHIAYHQLGYVARVAGDFYQALEWIEKEAAFLAMYFPDDHYRQSVNLYELGYLNLKLGRLTQAQEFMRKAHIYAKESDDVINHACICRGLGEIAQALGNLKEARTNFAAAIRLFDQADDAIGKAEVEELLASCP</sequence>
<evidence type="ECO:0000313" key="2">
    <source>
        <dbReference type="Proteomes" id="UP000183504"/>
    </source>
</evidence>
<accession>A0A0B7GRF9</accession>
<dbReference type="RefSeq" id="WP_072074225.1">
    <property type="nucleotide sequence ID" value="NZ_CDMW01000001.1"/>
</dbReference>
<reference evidence="1 2" key="1">
    <citation type="submission" date="2015-01" db="EMBL/GenBank/DDBJ databases">
        <authorList>
            <person name="Pelicic Vladimir"/>
        </authorList>
    </citation>
    <scope>NUCLEOTIDE SEQUENCE [LARGE SCALE GENOMIC DNA]</scope>
    <source>
        <strain evidence="1 2">2908</strain>
    </source>
</reference>
<dbReference type="SUPFAM" id="SSF48452">
    <property type="entry name" value="TPR-like"/>
    <property type="match status" value="2"/>
</dbReference>
<dbReference type="InterPro" id="IPR019734">
    <property type="entry name" value="TPR_rpt"/>
</dbReference>
<dbReference type="Proteomes" id="UP000183504">
    <property type="component" value="Unassembled WGS sequence"/>
</dbReference>
<name>A0A0B7GRF9_STRSA</name>
<evidence type="ECO:0000313" key="1">
    <source>
        <dbReference type="EMBL" id="CEL90659.1"/>
    </source>
</evidence>
<dbReference type="InterPro" id="IPR011990">
    <property type="entry name" value="TPR-like_helical_dom_sf"/>
</dbReference>
<organism evidence="1 2">
    <name type="scientific">Streptococcus sanguinis</name>
    <dbReference type="NCBI Taxonomy" id="1305"/>
    <lineage>
        <taxon>Bacteria</taxon>
        <taxon>Bacillati</taxon>
        <taxon>Bacillota</taxon>
        <taxon>Bacilli</taxon>
        <taxon>Lactobacillales</taxon>
        <taxon>Streptococcaceae</taxon>
        <taxon>Streptococcus</taxon>
    </lineage>
</organism>
<dbReference type="AlphaFoldDB" id="A0A0B7GRF9"/>
<dbReference type="Pfam" id="PF13181">
    <property type="entry name" value="TPR_8"/>
    <property type="match status" value="1"/>
</dbReference>
<protein>
    <submittedName>
        <fullName evidence="1">Uncharacterized protein</fullName>
    </submittedName>
</protein>
<dbReference type="Gene3D" id="1.25.40.10">
    <property type="entry name" value="Tetratricopeptide repeat domain"/>
    <property type="match status" value="1"/>
</dbReference>